<dbReference type="EMBL" id="AP017924">
    <property type="protein sequence ID" value="BAW19005.1"/>
    <property type="molecule type" value="Genomic_DNA"/>
</dbReference>
<accession>A0A1L7N0M1</accession>
<reference evidence="1 2" key="1">
    <citation type="submission" date="2016-12" db="EMBL/GenBank/DDBJ databases">
        <title>Characterization of two jumbo phages RP12 and RP31 infecting the phytopathogen Ralstonia solanacearum.</title>
        <authorList>
            <person name="Kawasaki T."/>
            <person name="Yoshikawa G."/>
            <person name="Ogata H."/>
            <person name="Yamada T."/>
        </authorList>
    </citation>
    <scope>NUCLEOTIDE SEQUENCE [LARGE SCALE GENOMIC DNA]</scope>
    <source>
        <strain evidence="1 2">RP12</strain>
    </source>
</reference>
<dbReference type="Proteomes" id="UP000222831">
    <property type="component" value="Segment"/>
</dbReference>
<protein>
    <recommendedName>
        <fullName evidence="3">Lipoprotein</fullName>
    </recommendedName>
</protein>
<proteinExistence type="predicted"/>
<dbReference type="KEGG" id="vg:40074426"/>
<evidence type="ECO:0000313" key="2">
    <source>
        <dbReference type="Proteomes" id="UP000222831"/>
    </source>
</evidence>
<evidence type="ECO:0000313" key="1">
    <source>
        <dbReference type="EMBL" id="BAW19005.1"/>
    </source>
</evidence>
<name>A0A1L7N0M1_9CAUD</name>
<sequence length="550" mass="57335">MHRPSIKSILALAAVAFTLTACGGGGGGSNDSGNTNTTPISNAKQISGKAVDGYLAGATVCLDLNSNGICDAGEPTALTDDKGGYSISYDGDATGKKLLVVVDHNTKDLSRPAGYVFPASFALTATVDGLTGQNVTPLTTMQQSLMEQGMSKDDATKAVVSFVGGSVNLRDDYIANGDHTSSAFASQVVDKVAQFAKNGVAGADTVRGLMNAIVAKGGIDNVTQADVDAQVAKPVLVTDVDAKTVLVSDMLVYNGTEMMNGTGEVQVRQRFTQNADGVHAFREAFINGQWGTPDATKFTSYLGHYHMLNNGSWSGLLSEADLDKPMAVQSTNGNAMQLIDAITGGPIALEFRRVTVGGKSFADGMTGWMDNTTRNALQGSFPVGAEATVGILTRGFDLIELDLTACQNSANAIVQDGVSHCNYLGDRNTTYTSIDQIFGTEVALNGNVKATLAADGSVVIRDINTNQVLLSATWSRQANNSNVVFLNLDPAAIGSVQLPYRSEIGEGGNIALALHAGRIQLGSRMPGSVAVSVFGLRGPVFDQLFAAIPK</sequence>
<dbReference type="GeneID" id="40074426"/>
<evidence type="ECO:0008006" key="3">
    <source>
        <dbReference type="Google" id="ProtNLM"/>
    </source>
</evidence>
<organism evidence="1 2">
    <name type="scientific">Ralstonia phage RP12</name>
    <dbReference type="NCBI Taxonomy" id="1923889"/>
    <lineage>
        <taxon>Viruses</taxon>
        <taxon>Duplodnaviria</taxon>
        <taxon>Heunggongvirae</taxon>
        <taxon>Uroviricota</taxon>
        <taxon>Caudoviricetes</taxon>
        <taxon>Chimalliviridae</taxon>
        <taxon>Ripduovirus</taxon>
        <taxon>Ripduovirus RP12</taxon>
    </lineage>
</organism>
<dbReference type="PROSITE" id="PS51257">
    <property type="entry name" value="PROKAR_LIPOPROTEIN"/>
    <property type="match status" value="1"/>
</dbReference>
<keyword evidence="2" id="KW-1185">Reference proteome</keyword>
<dbReference type="RefSeq" id="YP_009598724.1">
    <property type="nucleotide sequence ID" value="NC_041911.1"/>
</dbReference>